<dbReference type="InterPro" id="IPR011659">
    <property type="entry name" value="WD40"/>
</dbReference>
<dbReference type="EMBL" id="JAYGIL010000010">
    <property type="protein sequence ID" value="MEA5403318.1"/>
    <property type="molecule type" value="Genomic_DNA"/>
</dbReference>
<dbReference type="RefSeq" id="WP_323328704.1">
    <property type="nucleotide sequence ID" value="NZ_JAYGIL010000010.1"/>
</dbReference>
<dbReference type="Pfam" id="PF07676">
    <property type="entry name" value="PD40"/>
    <property type="match status" value="1"/>
</dbReference>
<evidence type="ECO:0000313" key="1">
    <source>
        <dbReference type="EMBL" id="MEA5403318.1"/>
    </source>
</evidence>
<dbReference type="InterPro" id="IPR011042">
    <property type="entry name" value="6-blade_b-propeller_TolB-like"/>
</dbReference>
<accession>A0ABU5S486</accession>
<keyword evidence="2" id="KW-1185">Reference proteome</keyword>
<organism evidence="1 2">
    <name type="scientific">Arcicella gelida</name>
    <dbReference type="NCBI Taxonomy" id="2984195"/>
    <lineage>
        <taxon>Bacteria</taxon>
        <taxon>Pseudomonadati</taxon>
        <taxon>Bacteroidota</taxon>
        <taxon>Cytophagia</taxon>
        <taxon>Cytophagales</taxon>
        <taxon>Flectobacillaceae</taxon>
        <taxon>Arcicella</taxon>
    </lineage>
</organism>
<proteinExistence type="predicted"/>
<gene>
    <name evidence="1" type="ORF">VB776_10355</name>
</gene>
<protein>
    <submittedName>
        <fullName evidence="1">Uncharacterized protein</fullName>
    </submittedName>
</protein>
<dbReference type="SUPFAM" id="SSF82171">
    <property type="entry name" value="DPP6 N-terminal domain-like"/>
    <property type="match status" value="1"/>
</dbReference>
<dbReference type="Proteomes" id="UP001303899">
    <property type="component" value="Unassembled WGS sequence"/>
</dbReference>
<name>A0ABU5S486_9BACT</name>
<comment type="caution">
    <text evidence="1">The sequence shown here is derived from an EMBL/GenBank/DDBJ whole genome shotgun (WGS) entry which is preliminary data.</text>
</comment>
<evidence type="ECO:0000313" key="2">
    <source>
        <dbReference type="Proteomes" id="UP001303899"/>
    </source>
</evidence>
<sequence length="580" mass="65765">MSFKLFISSTIITIVSQVHFNVFSQSRNFDSKKLGTFKPKNYSIAPKLPKPPKPEAFEVTTIPIPNEVSEVSLVNYLPDNEHLIMDVTMKGKHESDLAVMKEDGSEFKCLTCHLNQPIGDEMPVPLPDGKRVYTPRGILECSPSIVDCKEAKILPLVFPEIPGARFLARIATNMSQDGIHVAYTLITTRPTSLVLVSELTRVSDQKGERYELTKTRVIAGDKTLETDSSYFRPYFYGNGEVKSFTDMGRYLSTITTFEANNYDICKIDLKTGDVSRFTRHFSYDEGVYPSPDGKWIIFQTQRHHNRMDAFGLIPRPLIAGTSLSAGVAEYRNQWIAPHREGKDGNGRHRRFYGLTMTDQFGDRNRLPEKGYTGQNLTVAKDNLIEYNHFGNFAWHKSSTKGIFWEQKDHWQLKEGEQLGRLRLIKFTSRKPTNPLPVYTPTLDWALKLEDLKPMVNTKIPTEGILKGKVSGYANISLDTSNPKEPMFKIEYFNFTDDGEYVLNGNEKRNAPNPNDPFSRTSHWFADLKVSGKHKGFLKVDNVWFYPDKIGSGTINAQLDNRKVDVDLAKGLPTGVPGELR</sequence>
<reference evidence="1 2" key="1">
    <citation type="submission" date="2023-12" db="EMBL/GenBank/DDBJ databases">
        <title>Novel species of the genus Arcicella isolated from rivers.</title>
        <authorList>
            <person name="Lu H."/>
        </authorList>
    </citation>
    <scope>NUCLEOTIDE SEQUENCE [LARGE SCALE GENOMIC DNA]</scope>
    <source>
        <strain evidence="1 2">DC2W</strain>
    </source>
</reference>
<dbReference type="Gene3D" id="2.120.10.30">
    <property type="entry name" value="TolB, C-terminal domain"/>
    <property type="match status" value="1"/>
</dbReference>